<feature type="compositionally biased region" description="Polar residues" evidence="1">
    <location>
        <begin position="114"/>
        <end position="126"/>
    </location>
</feature>
<evidence type="ECO:0000313" key="2">
    <source>
        <dbReference type="EMBL" id="HDA26696.1"/>
    </source>
</evidence>
<reference evidence="2" key="1">
    <citation type="journal article" date="2019" name="PeerJ">
        <title>Genes of the pig, Sus scrofa, reconstructed with EvidentialGene.</title>
        <authorList>
            <person name="Gilbert D.G."/>
        </authorList>
    </citation>
    <scope>NUCLEOTIDE SEQUENCE</scope>
</reference>
<dbReference type="EMBL" id="DQIR01083153">
    <property type="protein sequence ID" value="HDA38629.1"/>
    <property type="molecule type" value="Transcribed_RNA"/>
</dbReference>
<accession>A0A480HQN6</accession>
<proteinExistence type="predicted"/>
<sequence>MTSRWRATKSNRGFNLRLTNGLIIMHWNENVGTTSKTAFTVCGTQSHHSKERSPCTGEGEVECPTADQLPLLRQQPLHQRQGQHHLCLRWGLRLQLGVGARRAPKQEEAPDGGQLSSAGQASNKNCLSPPSSYPPFSSSLEPSEPFKRLFFFSFSFFVF</sequence>
<dbReference type="EMBL" id="DQIR01071220">
    <property type="protein sequence ID" value="HDA26696.1"/>
    <property type="molecule type" value="Transcribed_RNA"/>
</dbReference>
<dbReference type="AlphaFoldDB" id="A0A480HQN6"/>
<feature type="compositionally biased region" description="Low complexity" evidence="1">
    <location>
        <begin position="127"/>
        <end position="138"/>
    </location>
</feature>
<protein>
    <submittedName>
        <fullName evidence="2">Protein max isoform X1</fullName>
    </submittedName>
</protein>
<feature type="region of interest" description="Disordered" evidence="1">
    <location>
        <begin position="101"/>
        <end position="138"/>
    </location>
</feature>
<name>A0A480HQN6_PIG</name>
<organism evidence="2">
    <name type="scientific">Sus scrofa</name>
    <name type="common">Pig</name>
    <dbReference type="NCBI Taxonomy" id="9823"/>
    <lineage>
        <taxon>Eukaryota</taxon>
        <taxon>Metazoa</taxon>
        <taxon>Chordata</taxon>
        <taxon>Craniata</taxon>
        <taxon>Vertebrata</taxon>
        <taxon>Euteleostomi</taxon>
        <taxon>Mammalia</taxon>
        <taxon>Eutheria</taxon>
        <taxon>Laurasiatheria</taxon>
        <taxon>Artiodactyla</taxon>
        <taxon>Suina</taxon>
        <taxon>Suidae</taxon>
        <taxon>Sus</taxon>
    </lineage>
</organism>
<evidence type="ECO:0000256" key="1">
    <source>
        <dbReference type="SAM" id="MobiDB-lite"/>
    </source>
</evidence>